<comment type="similarity">
    <text evidence="5">Belongs to the PTH family.</text>
</comment>
<evidence type="ECO:0000256" key="5">
    <source>
        <dbReference type="ARBA" id="ARBA00038063"/>
    </source>
</evidence>
<organism evidence="6 7">
    <name type="scientific">Emericella nidulans (strain FGSC A4 / ATCC 38163 / CBS 112.46 / NRRL 194 / M139)</name>
    <name type="common">Aspergillus nidulans</name>
    <dbReference type="NCBI Taxonomy" id="227321"/>
    <lineage>
        <taxon>Eukaryota</taxon>
        <taxon>Fungi</taxon>
        <taxon>Dikarya</taxon>
        <taxon>Ascomycota</taxon>
        <taxon>Pezizomycotina</taxon>
        <taxon>Eurotiomycetes</taxon>
        <taxon>Eurotiomycetidae</taxon>
        <taxon>Eurotiales</taxon>
        <taxon>Aspergillaceae</taxon>
        <taxon>Aspergillus</taxon>
        <taxon>Aspergillus subgen. Nidulantes</taxon>
    </lineage>
</organism>
<dbReference type="InParanoid" id="C8V9K1"/>
<evidence type="ECO:0000313" key="7">
    <source>
        <dbReference type="Proteomes" id="UP000000560"/>
    </source>
</evidence>
<dbReference type="InterPro" id="IPR001328">
    <property type="entry name" value="Pept_tRNA_hydro"/>
</dbReference>
<evidence type="ECO:0000256" key="1">
    <source>
        <dbReference type="ARBA" id="ARBA00013260"/>
    </source>
</evidence>
<protein>
    <recommendedName>
        <fullName evidence="1">peptidyl-tRNA hydrolase</fullName>
        <ecNumber evidence="1">3.1.1.29</ecNumber>
    </recommendedName>
</protein>
<dbReference type="KEGG" id="ani:ANIA_08832"/>
<dbReference type="Proteomes" id="UP000000560">
    <property type="component" value="Chromosome III"/>
</dbReference>
<dbReference type="PROSITE" id="PS01196">
    <property type="entry name" value="PEPT_TRNA_HYDROL_2"/>
    <property type="match status" value="1"/>
</dbReference>
<dbReference type="OMA" id="HDELQVP"/>
<dbReference type="HOGENOM" id="CLU_062456_2_0_1"/>
<reference evidence="7" key="2">
    <citation type="journal article" date="2009" name="Fungal Genet. Biol.">
        <title>The 2008 update of the Aspergillus nidulans genome annotation: a community effort.</title>
        <authorList>
            <person name="Wortman J.R."/>
            <person name="Gilsenan J.M."/>
            <person name="Joardar V."/>
            <person name="Deegan J."/>
            <person name="Clutterbuck J."/>
            <person name="Andersen M.R."/>
            <person name="Archer D."/>
            <person name="Bencina M."/>
            <person name="Braus G."/>
            <person name="Coutinho P."/>
            <person name="von Dohren H."/>
            <person name="Doonan J."/>
            <person name="Driessen A.J."/>
            <person name="Durek P."/>
            <person name="Espeso E."/>
            <person name="Fekete E."/>
            <person name="Flipphi M."/>
            <person name="Estrada C.G."/>
            <person name="Geysens S."/>
            <person name="Goldman G."/>
            <person name="de Groot P.W."/>
            <person name="Hansen K."/>
            <person name="Harris S.D."/>
            <person name="Heinekamp T."/>
            <person name="Helmstaedt K."/>
            <person name="Henrissat B."/>
            <person name="Hofmann G."/>
            <person name="Homan T."/>
            <person name="Horio T."/>
            <person name="Horiuchi H."/>
            <person name="James S."/>
            <person name="Jones M."/>
            <person name="Karaffa L."/>
            <person name="Karanyi Z."/>
            <person name="Kato M."/>
            <person name="Keller N."/>
            <person name="Kelly D.E."/>
            <person name="Kiel J.A."/>
            <person name="Kim J.M."/>
            <person name="van der Klei I.J."/>
            <person name="Klis F.M."/>
            <person name="Kovalchuk A."/>
            <person name="Krasevec N."/>
            <person name="Kubicek C.P."/>
            <person name="Liu B."/>
            <person name="Maccabe A."/>
            <person name="Meyer V."/>
            <person name="Mirabito P."/>
            <person name="Miskei M."/>
            <person name="Mos M."/>
            <person name="Mullins J."/>
            <person name="Nelson D.R."/>
            <person name="Nielsen J."/>
            <person name="Oakley B.R."/>
            <person name="Osmani S.A."/>
            <person name="Pakula T."/>
            <person name="Paszewski A."/>
            <person name="Paulsen I."/>
            <person name="Pilsyk S."/>
            <person name="Pocsi I."/>
            <person name="Punt P.J."/>
            <person name="Ram A.F."/>
            <person name="Ren Q."/>
            <person name="Robellet X."/>
            <person name="Robson G."/>
            <person name="Seiboth B."/>
            <person name="van Solingen P."/>
            <person name="Specht T."/>
            <person name="Sun J."/>
            <person name="Taheri-Talesh N."/>
            <person name="Takeshita N."/>
            <person name="Ussery D."/>
            <person name="vanKuyk P.A."/>
            <person name="Visser H."/>
            <person name="van de Vondervoort P.J."/>
            <person name="de Vries R.P."/>
            <person name="Walton J."/>
            <person name="Xiang X."/>
            <person name="Xiong Y."/>
            <person name="Zeng A.P."/>
            <person name="Brandt B.W."/>
            <person name="Cornell M.J."/>
            <person name="van den Hondel C.A."/>
            <person name="Visser J."/>
            <person name="Oliver S.G."/>
            <person name="Turner G."/>
        </authorList>
    </citation>
    <scope>GENOME REANNOTATION</scope>
    <source>
        <strain evidence="7">FGSC A4 / ATCC 38163 / CBS 112.46 / NRRL 194 / M139</strain>
    </source>
</reference>
<dbReference type="STRING" id="227321.C8V9K1"/>
<dbReference type="eggNOG" id="KOG2255">
    <property type="taxonomic scope" value="Eukaryota"/>
</dbReference>
<evidence type="ECO:0000256" key="4">
    <source>
        <dbReference type="ARBA" id="ARBA00022884"/>
    </source>
</evidence>
<keyword evidence="4" id="KW-0694">RNA-binding</keyword>
<evidence type="ECO:0000256" key="3">
    <source>
        <dbReference type="ARBA" id="ARBA00022801"/>
    </source>
</evidence>
<accession>C8V9K1</accession>
<dbReference type="SUPFAM" id="SSF53178">
    <property type="entry name" value="Peptidyl-tRNA hydrolase-like"/>
    <property type="match status" value="1"/>
</dbReference>
<proteinExistence type="inferred from homology"/>
<dbReference type="Gene3D" id="3.40.50.1470">
    <property type="entry name" value="Peptidyl-tRNA hydrolase"/>
    <property type="match status" value="1"/>
</dbReference>
<dbReference type="Pfam" id="PF01195">
    <property type="entry name" value="Pept_tRNA_hydro"/>
    <property type="match status" value="1"/>
</dbReference>
<dbReference type="RefSeq" id="XP_682101.2">
    <property type="nucleotide sequence ID" value="XM_677009.2"/>
</dbReference>
<evidence type="ECO:0000256" key="2">
    <source>
        <dbReference type="ARBA" id="ARBA00022555"/>
    </source>
</evidence>
<dbReference type="GO" id="GO:0004045">
    <property type="term" value="F:peptidyl-tRNA hydrolase activity"/>
    <property type="evidence" value="ECO:0000318"/>
    <property type="project" value="GO_Central"/>
</dbReference>
<keyword evidence="2" id="KW-0820">tRNA-binding</keyword>
<keyword evidence="3" id="KW-0378">Hydrolase</keyword>
<keyword evidence="7" id="KW-1185">Reference proteome</keyword>
<sequence>MSQQSIRSLFIASIGNPGRYRNTRHSAGHVLLDAITPLLPNHLPPRYKTWQSPSLMNDSGRKLVRELETFKRLETSTTMNAKPLTLVILHDELEKPLGKIVVRRGGPEKYSLRGHNGLKDIFQWLDKKKMYPHDPALSILRIGVGIGRPSSRNSDEVSKYVLTAMGLKELDAINRAAGYAVDVLAEEAGRTEDGNPLPEPTP</sequence>
<reference evidence="7" key="1">
    <citation type="journal article" date="2005" name="Nature">
        <title>Sequencing of Aspergillus nidulans and comparative analysis with A. fumigatus and A. oryzae.</title>
        <authorList>
            <person name="Galagan J.E."/>
            <person name="Calvo S.E."/>
            <person name="Cuomo C."/>
            <person name="Ma L.J."/>
            <person name="Wortman J.R."/>
            <person name="Batzoglou S."/>
            <person name="Lee S.I."/>
            <person name="Basturkmen M."/>
            <person name="Spevak C.C."/>
            <person name="Clutterbuck J."/>
            <person name="Kapitonov V."/>
            <person name="Jurka J."/>
            <person name="Scazzocchio C."/>
            <person name="Farman M."/>
            <person name="Butler J."/>
            <person name="Purcell S."/>
            <person name="Harris S."/>
            <person name="Braus G.H."/>
            <person name="Draht O."/>
            <person name="Busch S."/>
            <person name="D'Enfert C."/>
            <person name="Bouchier C."/>
            <person name="Goldman G.H."/>
            <person name="Bell-Pedersen D."/>
            <person name="Griffiths-Jones S."/>
            <person name="Doonan J.H."/>
            <person name="Yu J."/>
            <person name="Vienken K."/>
            <person name="Pain A."/>
            <person name="Freitag M."/>
            <person name="Selker E.U."/>
            <person name="Archer D.B."/>
            <person name="Penalva M.A."/>
            <person name="Oakley B.R."/>
            <person name="Momany M."/>
            <person name="Tanaka T."/>
            <person name="Kumagai T."/>
            <person name="Asai K."/>
            <person name="Machida M."/>
            <person name="Nierman W.C."/>
            <person name="Denning D.W."/>
            <person name="Caddick M."/>
            <person name="Hynes M."/>
            <person name="Paoletti M."/>
            <person name="Fischer R."/>
            <person name="Miller B."/>
            <person name="Dyer P."/>
            <person name="Sachs M.S."/>
            <person name="Osmani S.A."/>
            <person name="Birren B.W."/>
        </authorList>
    </citation>
    <scope>NUCLEOTIDE SEQUENCE [LARGE SCALE GENOMIC DNA]</scope>
    <source>
        <strain evidence="7">FGSC A4 / ATCC 38163 / CBS 112.46 / NRRL 194 / M139</strain>
    </source>
</reference>
<dbReference type="OrthoDB" id="1711136at2759"/>
<name>C8V9K1_EMENI</name>
<evidence type="ECO:0000313" key="6">
    <source>
        <dbReference type="EMBL" id="CBF77926.1"/>
    </source>
</evidence>
<dbReference type="AlphaFoldDB" id="C8V9K1"/>
<dbReference type="InterPro" id="IPR018171">
    <property type="entry name" value="Pept_tRNA_hydro_CS"/>
</dbReference>
<dbReference type="FunFam" id="3.40.50.1470:FF:000004">
    <property type="entry name" value="Probable peptidyl-tRNA hydrolase"/>
    <property type="match status" value="1"/>
</dbReference>
<dbReference type="VEuPathDB" id="FungiDB:AN8832"/>
<dbReference type="EC" id="3.1.1.29" evidence="1"/>
<dbReference type="GeneID" id="2868416"/>
<dbReference type="EMBL" id="BN001303">
    <property type="protein sequence ID" value="CBF77926.1"/>
    <property type="molecule type" value="Genomic_DNA"/>
</dbReference>
<gene>
    <name evidence="6" type="ORF">ANIA_08832</name>
</gene>
<dbReference type="PANTHER" id="PTHR17224">
    <property type="entry name" value="PEPTIDYL-TRNA HYDROLASE"/>
    <property type="match status" value="1"/>
</dbReference>
<dbReference type="InterPro" id="IPR036416">
    <property type="entry name" value="Pept_tRNA_hydro_sf"/>
</dbReference>
<dbReference type="PANTHER" id="PTHR17224:SF1">
    <property type="entry name" value="PEPTIDYL-TRNA HYDROLASE"/>
    <property type="match status" value="1"/>
</dbReference>
<dbReference type="GO" id="GO:0000049">
    <property type="term" value="F:tRNA binding"/>
    <property type="evidence" value="ECO:0007669"/>
    <property type="project" value="UniProtKB-KW"/>
</dbReference>